<dbReference type="AlphaFoldDB" id="A0A498CNP1"/>
<dbReference type="RefSeq" id="WP_121586364.1">
    <property type="nucleotide sequence ID" value="NZ_RCHT01000005.1"/>
</dbReference>
<sequence>MKAAIRQYSGNIPVTIVNVNTISECVVRRRSGGGSLTEAVPLRIVQGELHNGCFTEKIPFTGFHDLVMKLDALLDHLAFPQRDTALRSFGKNGIRRYHQMKEDLLPRLEQPWNERVMQEGWGSCATFSVHVYARQSSSWQGTVRWLEAKEERKFRSVLELSYLLESALDLGPENQTSV</sequence>
<dbReference type="EMBL" id="RCHT01000005">
    <property type="protein sequence ID" value="RLL12705.1"/>
    <property type="molecule type" value="Genomic_DNA"/>
</dbReference>
<evidence type="ECO:0000313" key="1">
    <source>
        <dbReference type="EMBL" id="RLL12705.1"/>
    </source>
</evidence>
<organism evidence="1 2">
    <name type="scientific">Anaerotruncus massiliensis</name>
    <name type="common">ex Liu et al. 2021</name>
    <dbReference type="NCBI Taxonomy" id="2321404"/>
    <lineage>
        <taxon>Bacteria</taxon>
        <taxon>Bacillati</taxon>
        <taxon>Bacillota</taxon>
        <taxon>Clostridia</taxon>
        <taxon>Eubacteriales</taxon>
        <taxon>Oscillospiraceae</taxon>
        <taxon>Anaerotruncus</taxon>
    </lineage>
</organism>
<comment type="caution">
    <text evidence="1">The sequence shown here is derived from an EMBL/GenBank/DDBJ whole genome shotgun (WGS) entry which is preliminary data.</text>
</comment>
<keyword evidence="2" id="KW-1185">Reference proteome</keyword>
<reference evidence="1 2" key="1">
    <citation type="submission" date="2018-10" db="EMBL/GenBank/DDBJ databases">
        <title>Anaerotruncus faecis sp. nov., isolated from human feces.</title>
        <authorList>
            <person name="Wang Y.-J."/>
        </authorList>
    </citation>
    <scope>NUCLEOTIDE SEQUENCE [LARGE SCALE GENOMIC DNA]</scope>
    <source>
        <strain evidence="1 2">22A2-44</strain>
    </source>
</reference>
<name>A0A498CNP1_9FIRM</name>
<accession>A0A498CNP1</accession>
<proteinExistence type="predicted"/>
<protein>
    <submittedName>
        <fullName evidence="1">Uncharacterized protein</fullName>
    </submittedName>
</protein>
<evidence type="ECO:0000313" key="2">
    <source>
        <dbReference type="Proteomes" id="UP000276301"/>
    </source>
</evidence>
<gene>
    <name evidence="1" type="ORF">D4A47_04640</name>
</gene>
<dbReference type="Proteomes" id="UP000276301">
    <property type="component" value="Unassembled WGS sequence"/>
</dbReference>